<reference evidence="8 9" key="1">
    <citation type="submission" date="2020-08" db="EMBL/GenBank/DDBJ databases">
        <title>Sequencing the genomes of 1000 actinobacteria strains.</title>
        <authorList>
            <person name="Klenk H.-P."/>
        </authorList>
    </citation>
    <scope>NUCLEOTIDE SEQUENCE [LARGE SCALE GENOMIC DNA]</scope>
    <source>
        <strain evidence="8 9">DSM 45582</strain>
    </source>
</reference>
<sequence length="271" mass="27174">MLSLLVPAAALLSWPDQRARTRLAAMRPANAPGEGRGSSRVRAVPIVVPCGIVVAALLAGVGGLLASGAAAAVGLWWWRGRGADRRRLARAAALAAGLRLLVAELRAGSHPAAAAEGAAAEADPAVGGVFRDLAATARLGGDAAAVLITAAGSAPAERDGEPLARAGRAWALADRHGVALAELLDSVRRDLEHRVAFAHDVEAKLAGPRSTAAVLAGLPLLGLALGQASGADPLAVLANGLLGQALLVAGVSLLCAGVVWTVRLTESVVRP</sequence>
<evidence type="ECO:0000256" key="3">
    <source>
        <dbReference type="ARBA" id="ARBA00022692"/>
    </source>
</evidence>
<evidence type="ECO:0000256" key="4">
    <source>
        <dbReference type="ARBA" id="ARBA00022989"/>
    </source>
</evidence>
<comment type="subcellular location">
    <subcellularLocation>
        <location evidence="1">Cell membrane</location>
        <topology evidence="1">Multi-pass membrane protein</topology>
    </subcellularLocation>
</comment>
<evidence type="ECO:0000256" key="1">
    <source>
        <dbReference type="ARBA" id="ARBA00004651"/>
    </source>
</evidence>
<dbReference type="Proteomes" id="UP000580474">
    <property type="component" value="Unassembled WGS sequence"/>
</dbReference>
<dbReference type="PANTHER" id="PTHR35007">
    <property type="entry name" value="INTEGRAL MEMBRANE PROTEIN-RELATED"/>
    <property type="match status" value="1"/>
</dbReference>
<keyword evidence="2" id="KW-1003">Cell membrane</keyword>
<evidence type="ECO:0000313" key="8">
    <source>
        <dbReference type="EMBL" id="MBB5072312.1"/>
    </source>
</evidence>
<protein>
    <submittedName>
        <fullName evidence="8">Tight adherence protein B</fullName>
    </submittedName>
</protein>
<organism evidence="8 9">
    <name type="scientific">Saccharopolyspora gloriosae</name>
    <dbReference type="NCBI Taxonomy" id="455344"/>
    <lineage>
        <taxon>Bacteria</taxon>
        <taxon>Bacillati</taxon>
        <taxon>Actinomycetota</taxon>
        <taxon>Actinomycetes</taxon>
        <taxon>Pseudonocardiales</taxon>
        <taxon>Pseudonocardiaceae</taxon>
        <taxon>Saccharopolyspora</taxon>
    </lineage>
</organism>
<keyword evidence="3 6" id="KW-0812">Transmembrane</keyword>
<keyword evidence="9" id="KW-1185">Reference proteome</keyword>
<keyword evidence="4 6" id="KW-1133">Transmembrane helix</keyword>
<evidence type="ECO:0000256" key="6">
    <source>
        <dbReference type="SAM" id="Phobius"/>
    </source>
</evidence>
<feature type="domain" description="Type II secretion system protein GspF" evidence="7">
    <location>
        <begin position="98"/>
        <end position="224"/>
    </location>
</feature>
<evidence type="ECO:0000259" key="7">
    <source>
        <dbReference type="Pfam" id="PF00482"/>
    </source>
</evidence>
<dbReference type="GO" id="GO:0005886">
    <property type="term" value="C:plasma membrane"/>
    <property type="evidence" value="ECO:0007669"/>
    <property type="project" value="UniProtKB-SubCell"/>
</dbReference>
<feature type="transmembrane region" description="Helical" evidence="6">
    <location>
        <begin position="241"/>
        <end position="262"/>
    </location>
</feature>
<name>A0A840NT12_9PSEU</name>
<evidence type="ECO:0000313" key="9">
    <source>
        <dbReference type="Proteomes" id="UP000580474"/>
    </source>
</evidence>
<dbReference type="EMBL" id="JACHIV010000001">
    <property type="protein sequence ID" value="MBB5072312.1"/>
    <property type="molecule type" value="Genomic_DNA"/>
</dbReference>
<feature type="transmembrane region" description="Helical" evidence="6">
    <location>
        <begin position="46"/>
        <end position="78"/>
    </location>
</feature>
<dbReference type="AlphaFoldDB" id="A0A840NT12"/>
<evidence type="ECO:0000256" key="2">
    <source>
        <dbReference type="ARBA" id="ARBA00022475"/>
    </source>
</evidence>
<dbReference type="PANTHER" id="PTHR35007:SF4">
    <property type="entry name" value="CONSERVED TRANSMEMBRANE PROTEIN-RELATED"/>
    <property type="match status" value="1"/>
</dbReference>
<keyword evidence="5 6" id="KW-0472">Membrane</keyword>
<gene>
    <name evidence="8" type="ORF">BJ969_005400</name>
</gene>
<accession>A0A840NT12</accession>
<proteinExistence type="predicted"/>
<dbReference type="RefSeq" id="WP_184483579.1">
    <property type="nucleotide sequence ID" value="NZ_JACHIV010000001.1"/>
</dbReference>
<dbReference type="InterPro" id="IPR018076">
    <property type="entry name" value="T2SS_GspF_dom"/>
</dbReference>
<comment type="caution">
    <text evidence="8">The sequence shown here is derived from an EMBL/GenBank/DDBJ whole genome shotgun (WGS) entry which is preliminary data.</text>
</comment>
<dbReference type="Pfam" id="PF00482">
    <property type="entry name" value="T2SSF"/>
    <property type="match status" value="1"/>
</dbReference>
<evidence type="ECO:0000256" key="5">
    <source>
        <dbReference type="ARBA" id="ARBA00023136"/>
    </source>
</evidence>
<feature type="transmembrane region" description="Helical" evidence="6">
    <location>
        <begin position="212"/>
        <end position="229"/>
    </location>
</feature>